<dbReference type="Proteomes" id="UP000075243">
    <property type="component" value="Unassembled WGS sequence"/>
</dbReference>
<dbReference type="Gene3D" id="4.10.60.10">
    <property type="entry name" value="Zinc finger, CCHC-type"/>
    <property type="match status" value="1"/>
</dbReference>
<dbReference type="OMA" id="ELCNCND"/>
<dbReference type="InterPro" id="IPR056648">
    <property type="entry name" value="DUF7746"/>
</dbReference>
<dbReference type="Pfam" id="PF24925">
    <property type="entry name" value="DUF7746"/>
    <property type="match status" value="1"/>
</dbReference>
<dbReference type="AlphaFoldDB" id="A0A151QSC4"/>
<feature type="coiled-coil region" evidence="2">
    <location>
        <begin position="467"/>
        <end position="494"/>
    </location>
</feature>
<dbReference type="PROSITE" id="PS50158">
    <property type="entry name" value="ZF_CCHC"/>
    <property type="match status" value="1"/>
</dbReference>
<dbReference type="Pfam" id="PF22909">
    <property type="entry name" value="Caulimovir_coat_dom"/>
    <property type="match status" value="1"/>
</dbReference>
<proteinExistence type="predicted"/>
<dbReference type="Gramene" id="C.cajan_43440.t">
    <property type="protein sequence ID" value="C.cajan_43440.t"/>
    <property type="gene ID" value="C.cajan_43440"/>
</dbReference>
<keyword evidence="5" id="KW-1185">Reference proteome</keyword>
<reference evidence="4" key="1">
    <citation type="journal article" date="2012" name="Nat. Biotechnol.">
        <title>Draft genome sequence of pigeonpea (Cajanus cajan), an orphan legume crop of resource-poor farmers.</title>
        <authorList>
            <person name="Varshney R.K."/>
            <person name="Chen W."/>
            <person name="Li Y."/>
            <person name="Bharti A.K."/>
            <person name="Saxena R.K."/>
            <person name="Schlueter J.A."/>
            <person name="Donoghue M.T."/>
            <person name="Azam S."/>
            <person name="Fan G."/>
            <person name="Whaley A.M."/>
            <person name="Farmer A.D."/>
            <person name="Sheridan J."/>
            <person name="Iwata A."/>
            <person name="Tuteja R."/>
            <person name="Penmetsa R.V."/>
            <person name="Wu W."/>
            <person name="Upadhyaya H.D."/>
            <person name="Yang S.P."/>
            <person name="Shah T."/>
            <person name="Saxena K.B."/>
            <person name="Michael T."/>
            <person name="McCombie W.R."/>
            <person name="Yang B."/>
            <person name="Zhang G."/>
            <person name="Yang H."/>
            <person name="Wang J."/>
            <person name="Spillane C."/>
            <person name="Cook D.R."/>
            <person name="May G.D."/>
            <person name="Xu X."/>
            <person name="Jackson S.A."/>
        </authorList>
    </citation>
    <scope>NUCLEOTIDE SEQUENCE [LARGE SCALE GENOMIC DNA]</scope>
</reference>
<dbReference type="PANTHER" id="PTHR33054:SF9">
    <property type="entry name" value="CCHC-TYPE DOMAIN-CONTAINING PROTEIN"/>
    <property type="match status" value="1"/>
</dbReference>
<dbReference type="EMBL" id="KQ484975">
    <property type="protein sequence ID" value="KYP33152.1"/>
    <property type="molecule type" value="Genomic_DNA"/>
</dbReference>
<gene>
    <name evidence="4" type="ORF">KK1_046019</name>
</gene>
<keyword evidence="1" id="KW-0479">Metal-binding</keyword>
<keyword evidence="1" id="KW-0862">Zinc</keyword>
<dbReference type="SUPFAM" id="SSF57756">
    <property type="entry name" value="Retrovirus zinc finger-like domains"/>
    <property type="match status" value="1"/>
</dbReference>
<evidence type="ECO:0000256" key="1">
    <source>
        <dbReference type="PROSITE-ProRule" id="PRU00047"/>
    </source>
</evidence>
<name>A0A151QSC4_CAJCA</name>
<keyword evidence="1" id="KW-0863">Zinc-finger</keyword>
<sequence length="517" mass="59846">MTTVKIEIENQEIEARKPSINTIDTNDFSVNKIKTHYPKTRTYYPRPSPADVLYEERGELVQDCYSGSDIVEWNIDGMSEQNLLDYICMMSMAASAYKRRGNSDKATALTIVQGFTGQLKGWWDNFGTQADRESILNAVKLETGEEDAVATLIYTIIQHFIGDPNTFKDRAASQLANLYCPTMSDYRWYRDIFMSKITLREDGFQGFWKERFLAGLPKLFSEKVKMKLESHFGKPIPFNTLTYGQIHSIIIDTGIQVCNDFKLQNKLKKEVVTNKREIGIFCEQYGVEPIRAPSAIKRKAQRKSFVSQKPYQKSFNNYKKPYKKFTKKNKNYSNFFYKTNTSSKPKTNKKNVTCWKCGRTGHFANKCRVQQKINELEIDESLKKSLIAIMINSESEESDSTSDEESNTEIIYQLEEDSSSSHSQEDDNCLGPELCNCNDCKTINMLTIDQTHALIELISQLEHGPVRTEFINKLEELLKRDEKEQEEVKEVDLKEIYSRFRQLTPITVKDYKKKLKI</sequence>
<feature type="domain" description="CCHC-type" evidence="3">
    <location>
        <begin position="354"/>
        <end position="368"/>
    </location>
</feature>
<organism evidence="4 5">
    <name type="scientific">Cajanus cajan</name>
    <name type="common">Pigeon pea</name>
    <name type="synonym">Cajanus indicus</name>
    <dbReference type="NCBI Taxonomy" id="3821"/>
    <lineage>
        <taxon>Eukaryota</taxon>
        <taxon>Viridiplantae</taxon>
        <taxon>Streptophyta</taxon>
        <taxon>Embryophyta</taxon>
        <taxon>Tracheophyta</taxon>
        <taxon>Spermatophyta</taxon>
        <taxon>Magnoliopsida</taxon>
        <taxon>eudicotyledons</taxon>
        <taxon>Gunneridae</taxon>
        <taxon>Pentapetalae</taxon>
        <taxon>rosids</taxon>
        <taxon>fabids</taxon>
        <taxon>Fabales</taxon>
        <taxon>Fabaceae</taxon>
        <taxon>Papilionoideae</taxon>
        <taxon>50 kb inversion clade</taxon>
        <taxon>NPAAA clade</taxon>
        <taxon>indigoferoid/millettioid clade</taxon>
        <taxon>Phaseoleae</taxon>
        <taxon>Cajanus</taxon>
    </lineage>
</organism>
<dbReference type="SMART" id="SM00343">
    <property type="entry name" value="ZnF_C2HC"/>
    <property type="match status" value="1"/>
</dbReference>
<evidence type="ECO:0000259" key="3">
    <source>
        <dbReference type="PROSITE" id="PS50158"/>
    </source>
</evidence>
<accession>A0A151QSC4</accession>
<dbReference type="Pfam" id="PF00098">
    <property type="entry name" value="zf-CCHC"/>
    <property type="match status" value="1"/>
</dbReference>
<dbReference type="GO" id="GO:0003676">
    <property type="term" value="F:nucleic acid binding"/>
    <property type="evidence" value="ECO:0007669"/>
    <property type="project" value="InterPro"/>
</dbReference>
<dbReference type="GO" id="GO:0008270">
    <property type="term" value="F:zinc ion binding"/>
    <property type="evidence" value="ECO:0007669"/>
    <property type="project" value="UniProtKB-KW"/>
</dbReference>
<dbReference type="InterPro" id="IPR036875">
    <property type="entry name" value="Znf_CCHC_sf"/>
</dbReference>
<evidence type="ECO:0000313" key="4">
    <source>
        <dbReference type="EMBL" id="KYP33152.1"/>
    </source>
</evidence>
<dbReference type="PANTHER" id="PTHR33054">
    <property type="entry name" value="CCHC-TYPE DOMAIN-CONTAINING PROTEIN"/>
    <property type="match status" value="1"/>
</dbReference>
<dbReference type="InterPro" id="IPR001878">
    <property type="entry name" value="Znf_CCHC"/>
</dbReference>
<keyword evidence="2" id="KW-0175">Coiled coil</keyword>
<protein>
    <recommendedName>
        <fullName evidence="3">CCHC-type domain-containing protein</fullName>
    </recommendedName>
</protein>
<evidence type="ECO:0000256" key="2">
    <source>
        <dbReference type="SAM" id="Coils"/>
    </source>
</evidence>
<evidence type="ECO:0000313" key="5">
    <source>
        <dbReference type="Proteomes" id="UP000075243"/>
    </source>
</evidence>